<organism evidence="11 12">
    <name type="scientific">Porites evermanni</name>
    <dbReference type="NCBI Taxonomy" id="104178"/>
    <lineage>
        <taxon>Eukaryota</taxon>
        <taxon>Metazoa</taxon>
        <taxon>Cnidaria</taxon>
        <taxon>Anthozoa</taxon>
        <taxon>Hexacorallia</taxon>
        <taxon>Scleractinia</taxon>
        <taxon>Fungiina</taxon>
        <taxon>Poritidae</taxon>
        <taxon>Porites</taxon>
    </lineage>
</organism>
<feature type="compositionally biased region" description="Low complexity" evidence="7">
    <location>
        <begin position="577"/>
        <end position="589"/>
    </location>
</feature>
<protein>
    <recommendedName>
        <fullName evidence="13">PA14 domain-containing protein</fullName>
    </recommendedName>
</protein>
<dbReference type="SUPFAM" id="SSF57440">
    <property type="entry name" value="Kringle-like"/>
    <property type="match status" value="3"/>
</dbReference>
<dbReference type="Gene3D" id="2.80.10.50">
    <property type="match status" value="1"/>
</dbReference>
<evidence type="ECO:0000313" key="11">
    <source>
        <dbReference type="EMBL" id="CAH3027887.1"/>
    </source>
</evidence>
<dbReference type="Proteomes" id="UP001159427">
    <property type="component" value="Unassembled WGS sequence"/>
</dbReference>
<feature type="compositionally biased region" description="Pro residues" evidence="7">
    <location>
        <begin position="790"/>
        <end position="847"/>
    </location>
</feature>
<evidence type="ECO:0000259" key="10">
    <source>
        <dbReference type="PROSITE" id="PS51820"/>
    </source>
</evidence>
<dbReference type="SMART" id="SM00059">
    <property type="entry name" value="FN2"/>
    <property type="match status" value="3"/>
</dbReference>
<evidence type="ECO:0000256" key="7">
    <source>
        <dbReference type="SAM" id="MobiDB-lite"/>
    </source>
</evidence>
<evidence type="ECO:0000259" key="8">
    <source>
        <dbReference type="PROSITE" id="PS51092"/>
    </source>
</evidence>
<dbReference type="PRINTS" id="PR01217">
    <property type="entry name" value="PRICHEXTENSN"/>
</dbReference>
<dbReference type="PRINTS" id="PR00013">
    <property type="entry name" value="FNTYPEII"/>
</dbReference>
<dbReference type="InterPro" id="IPR013806">
    <property type="entry name" value="Kringle-like"/>
</dbReference>
<comment type="subcellular location">
    <subcellularLocation>
        <location evidence="1">Secreted</location>
    </subcellularLocation>
</comment>
<dbReference type="InterPro" id="IPR011658">
    <property type="entry name" value="PA14_dom"/>
</dbReference>
<dbReference type="CDD" id="cd00062">
    <property type="entry name" value="FN2"/>
    <property type="match status" value="3"/>
</dbReference>
<evidence type="ECO:0000256" key="5">
    <source>
        <dbReference type="ARBA" id="ARBA00023157"/>
    </source>
</evidence>
<dbReference type="InterPro" id="IPR036195">
    <property type="entry name" value="AbfB_ABD_sf"/>
</dbReference>
<evidence type="ECO:0008006" key="13">
    <source>
        <dbReference type="Google" id="ProtNLM"/>
    </source>
</evidence>
<dbReference type="PROSITE" id="PS00023">
    <property type="entry name" value="FN2_1"/>
    <property type="match status" value="2"/>
</dbReference>
<gene>
    <name evidence="11" type="ORF">PEVE_00032618</name>
</gene>
<dbReference type="InterPro" id="IPR000562">
    <property type="entry name" value="FN_type2_dom"/>
</dbReference>
<keyword evidence="12" id="KW-1185">Reference proteome</keyword>
<keyword evidence="4" id="KW-0677">Repeat</keyword>
<feature type="region of interest" description="Disordered" evidence="7">
    <location>
        <begin position="548"/>
        <end position="595"/>
    </location>
</feature>
<feature type="domain" description="Fibronectin type-II" evidence="8">
    <location>
        <begin position="952"/>
        <end position="998"/>
    </location>
</feature>
<comment type="similarity">
    <text evidence="2">Belongs to the seminal plasma protein family.</text>
</comment>
<feature type="compositionally biased region" description="Low complexity" evidence="7">
    <location>
        <begin position="728"/>
        <end position="757"/>
    </location>
</feature>
<feature type="compositionally biased region" description="Pro residues" evidence="7">
    <location>
        <begin position="758"/>
        <end position="780"/>
    </location>
</feature>
<dbReference type="SMART" id="SM00758">
    <property type="entry name" value="PA14"/>
    <property type="match status" value="1"/>
</dbReference>
<keyword evidence="5" id="KW-1015">Disulfide bond</keyword>
<evidence type="ECO:0000256" key="1">
    <source>
        <dbReference type="ARBA" id="ARBA00004613"/>
    </source>
</evidence>
<comment type="caution">
    <text evidence="11">The sequence shown here is derived from an EMBL/GenBank/DDBJ whole genome shotgun (WGS) entry which is preliminary data.</text>
</comment>
<reference evidence="11 12" key="1">
    <citation type="submission" date="2022-05" db="EMBL/GenBank/DDBJ databases">
        <authorList>
            <consortium name="Genoscope - CEA"/>
            <person name="William W."/>
        </authorList>
    </citation>
    <scope>NUCLEOTIDE SEQUENCE [LARGE SCALE GENOMIC DNA]</scope>
</reference>
<feature type="region of interest" description="Disordered" evidence="7">
    <location>
        <begin position="884"/>
        <end position="912"/>
    </location>
</feature>
<dbReference type="Pfam" id="PF07691">
    <property type="entry name" value="PA14"/>
    <property type="match status" value="1"/>
</dbReference>
<evidence type="ECO:0000256" key="3">
    <source>
        <dbReference type="ARBA" id="ARBA00022525"/>
    </source>
</evidence>
<proteinExistence type="inferred from homology"/>
<dbReference type="PROSITE" id="PS51379">
    <property type="entry name" value="4FE4S_FER_2"/>
    <property type="match status" value="1"/>
</dbReference>
<feature type="domain" description="Fibronectin type-II" evidence="8">
    <location>
        <begin position="1007"/>
        <end position="1053"/>
    </location>
</feature>
<dbReference type="PANTHER" id="PTHR22918:SF1">
    <property type="entry name" value="FIBRONECTIN TYPE-II DOMAIN-CONTAINING PROTEIN"/>
    <property type="match status" value="1"/>
</dbReference>
<evidence type="ECO:0000313" key="12">
    <source>
        <dbReference type="Proteomes" id="UP001159427"/>
    </source>
</evidence>
<dbReference type="Gene3D" id="2.60.120.1560">
    <property type="match status" value="1"/>
</dbReference>
<dbReference type="EMBL" id="CALNXI010000477">
    <property type="protein sequence ID" value="CAH3027887.1"/>
    <property type="molecule type" value="Genomic_DNA"/>
</dbReference>
<dbReference type="PROSITE" id="PS51092">
    <property type="entry name" value="FN2_2"/>
    <property type="match status" value="3"/>
</dbReference>
<dbReference type="PANTHER" id="PTHR22918">
    <property type="entry name" value="SEMINAL PLASMA PROTEIN"/>
    <property type="match status" value="1"/>
</dbReference>
<comment type="caution">
    <text evidence="6">Lacks conserved residue(s) required for the propagation of feature annotation.</text>
</comment>
<name>A0ABN8ME11_9CNID</name>
<dbReference type="InterPro" id="IPR037524">
    <property type="entry name" value="PA14/GLEYA"/>
</dbReference>
<evidence type="ECO:0000259" key="9">
    <source>
        <dbReference type="PROSITE" id="PS51379"/>
    </source>
</evidence>
<evidence type="ECO:0000256" key="6">
    <source>
        <dbReference type="PROSITE-ProRule" id="PRU00479"/>
    </source>
</evidence>
<feature type="domain" description="4Fe-4S ferredoxin-type" evidence="9">
    <location>
        <begin position="1060"/>
        <end position="1091"/>
    </location>
</feature>
<feature type="domain" description="PA14" evidence="10">
    <location>
        <begin position="5"/>
        <end position="164"/>
    </location>
</feature>
<accession>A0ABN8ME11</accession>
<evidence type="ECO:0000256" key="4">
    <source>
        <dbReference type="ARBA" id="ARBA00022737"/>
    </source>
</evidence>
<feature type="region of interest" description="Disordered" evidence="7">
    <location>
        <begin position="728"/>
        <end position="857"/>
    </location>
</feature>
<feature type="compositionally biased region" description="Pro residues" evidence="7">
    <location>
        <begin position="885"/>
        <end position="912"/>
    </location>
</feature>
<dbReference type="InterPro" id="IPR051666">
    <property type="entry name" value="SP_Capacitation_Regulator"/>
</dbReference>
<dbReference type="Gene3D" id="2.10.10.10">
    <property type="entry name" value="Fibronectin, type II, collagen-binding"/>
    <property type="match status" value="3"/>
</dbReference>
<dbReference type="SUPFAM" id="SSF110221">
    <property type="entry name" value="AbfB domain"/>
    <property type="match status" value="1"/>
</dbReference>
<sequence>FSEPKKQRGAILERWDGIDGYLCQKLLEDPRFPTMPTYYSYTPMFSEPVNWGDNYGSRISAYFVPQQSGQHIFFIESDNEGQLFLSTTDNPDDKILICRVGKDHESLPMQFRKYPEQESYPINLMNGSYYYIEALHKEQYGNDSLTVAVKTPDNKFYAPIPSQFLWTQAPHKEDNKKAPQSLLLKIAAKAGAKAGASLGMSEAKISGAEAGALAGAVAGQRAAAEAAEAAATKAATEVATKTLKDFFFHSKNLLSKGSFNIYTANGSVIPVEPVAAPQTTTQAGTSGVNRTETTLTSGAAVSQTGTQGQTGQIVAGQTELQSTYNATIGVQYGGTPGHPLPGHPGIYHGAFVYNRAVPYYIPPKTDNPHEAATAKQFVDPRGLAKVIVHGALYVIHAFDVPAAQNPMYNLCWRISNDRLELTQHCQAFMVYIPGFDNGTGEHPTISFESACAPSHFVRQKNYKFVLGKKGDTKFDYDATAAFFQVFSLPGAFQFSLMRKGWYICRSEDSDYHRVKIVTDYNMASKSWLRRCSFALRPLAANEDPLMNCFGTRPPPTPHQKPGISATPTSPPPGTNKTIPTTHSTNATTPTTPPKEEGPCLNFHFWNDAGIPFMLYSSLKPEGYLVTGPEIHLHYVIRNKKVVGLVRLPDRRDKVSVSNGPLLSEVMNEISESQQLLLDSPGSKIAANQIVKFWAKDPYGKREILLDGKKVVYAIPGIHCYHHVKITVTSRPKPTPSTTKPTTPKQTTTMRPAITSPVPTTPAPAPPTTRITAPPPPPPTLFPHIHVHLHAPPPPVRHAPTPVYAPPPPPTTPEPSPPALPPTKPPPPPPPPTKPPSTKTTPPPPPCSPEGGSSTAGPCVALTIEPVTTPPPPCSPGSTSPCPLVATPPPVTPSPPCSPPGGPPVPGAPPPCRPPSTALPQVLPVTLPTLPPISTAFYFVITSGCMATHGGTSHGACCMFPFIYNGTPHHRCTRAERGYRWCSTTANYDVDKQWGFCASCYLCYGGNSNGNCCHFPFIYGGKMYTTCTNQDESKPWCATTYDYDVDKQWGYCGGDSPGSVPQPKLAYAPCSSDCDGMCVDTCPDYCCVKGKTSVQLQMPPVTTQPAQFQQSFEALQQQQSCPAICTKLCVPDCPVRCCNLSPAASYVPAPPPIPSYCPQICYSTCISSCPAHCCSSSRRGVGRNSLLGVDTPPCPSDCYSSCHLNCPPQCCKIKREGKSNMPLYWTDTNKIQIKVTRFLHLVSVLYSSYPYLATHLFCYFSCSNGYQNMGNAILFFIFVKCFLSVCKDGLRTIGGNAEGACCNLPFIYKGAVYWACTTQDSVKRWCPVNKVFELDKKWGFCV</sequence>
<dbReference type="PROSITE" id="PS51820">
    <property type="entry name" value="PA14"/>
    <property type="match status" value="1"/>
</dbReference>
<evidence type="ECO:0000256" key="2">
    <source>
        <dbReference type="ARBA" id="ARBA00010011"/>
    </source>
</evidence>
<feature type="non-terminal residue" evidence="11">
    <location>
        <position position="1"/>
    </location>
</feature>
<keyword evidence="3" id="KW-0964">Secreted</keyword>
<dbReference type="InterPro" id="IPR017896">
    <property type="entry name" value="4Fe4S_Fe-S-bd"/>
</dbReference>
<dbReference type="InterPro" id="IPR036943">
    <property type="entry name" value="FN_type2_sf"/>
</dbReference>
<feature type="domain" description="Fibronectin type-II" evidence="8">
    <location>
        <begin position="1296"/>
        <end position="1341"/>
    </location>
</feature>
<dbReference type="Pfam" id="PF00040">
    <property type="entry name" value="fn2"/>
    <property type="match status" value="3"/>
</dbReference>